<dbReference type="STRING" id="927664.SAMN05421780_10738"/>
<dbReference type="AlphaFoldDB" id="A0A1I1KH11"/>
<evidence type="ECO:0000313" key="1">
    <source>
        <dbReference type="EMBL" id="SFC59562.1"/>
    </source>
</evidence>
<dbReference type="Proteomes" id="UP000199514">
    <property type="component" value="Unassembled WGS sequence"/>
</dbReference>
<dbReference type="EMBL" id="FOLE01000007">
    <property type="protein sequence ID" value="SFC59562.1"/>
    <property type="molecule type" value="Genomic_DNA"/>
</dbReference>
<organism evidence="1 2">
    <name type="scientific">Flexibacter flexilis DSM 6793</name>
    <dbReference type="NCBI Taxonomy" id="927664"/>
    <lineage>
        <taxon>Bacteria</taxon>
        <taxon>Pseudomonadati</taxon>
        <taxon>Bacteroidota</taxon>
        <taxon>Cytophagia</taxon>
        <taxon>Cytophagales</taxon>
        <taxon>Flexibacteraceae</taxon>
        <taxon>Flexibacter</taxon>
    </lineage>
</organism>
<reference evidence="1 2" key="1">
    <citation type="submission" date="2016-10" db="EMBL/GenBank/DDBJ databases">
        <authorList>
            <person name="de Groot N.N."/>
        </authorList>
    </citation>
    <scope>NUCLEOTIDE SEQUENCE [LARGE SCALE GENOMIC DNA]</scope>
    <source>
        <strain evidence="1 2">DSM 6793</strain>
    </source>
</reference>
<gene>
    <name evidence="1" type="ORF">SAMN05421780_10738</name>
</gene>
<keyword evidence="2" id="KW-1185">Reference proteome</keyword>
<proteinExistence type="predicted"/>
<sequence length="127" mass="14513">MKGAGKFLSSLAKSGDSVELPLFFVFINYLAQKLYIKSIMLDIRYTSHFLHKLEDVFAESNYVLRYEKGNFKSGYCVLKNTKVIMVNSYYPLEGKINCLIEILRTLPIETAGFSEKNTKFFAQITAS</sequence>
<evidence type="ECO:0000313" key="2">
    <source>
        <dbReference type="Proteomes" id="UP000199514"/>
    </source>
</evidence>
<accession>A0A1I1KH11</accession>
<name>A0A1I1KH11_9BACT</name>
<protein>
    <submittedName>
        <fullName evidence="1">Uncharacterized protein</fullName>
    </submittedName>
</protein>